<name>A0A484NTC9_9ASTE</name>
<keyword evidence="3" id="KW-1185">Reference proteome</keyword>
<protein>
    <recommendedName>
        <fullName evidence="1">Transposase-associated domain-containing protein</fullName>
    </recommendedName>
</protein>
<dbReference type="OrthoDB" id="1303427at2759"/>
<dbReference type="InterPro" id="IPR029480">
    <property type="entry name" value="Transpos_assoc"/>
</dbReference>
<evidence type="ECO:0000313" key="3">
    <source>
        <dbReference type="Proteomes" id="UP000595140"/>
    </source>
</evidence>
<reference evidence="2 3" key="1">
    <citation type="submission" date="2018-04" db="EMBL/GenBank/DDBJ databases">
        <authorList>
            <person name="Vogel A."/>
        </authorList>
    </citation>
    <scope>NUCLEOTIDE SEQUENCE [LARGE SCALE GENOMIC DNA]</scope>
</reference>
<evidence type="ECO:0000313" key="2">
    <source>
        <dbReference type="EMBL" id="VFR03478.1"/>
    </source>
</evidence>
<organism evidence="2 3">
    <name type="scientific">Cuscuta campestris</name>
    <dbReference type="NCBI Taxonomy" id="132261"/>
    <lineage>
        <taxon>Eukaryota</taxon>
        <taxon>Viridiplantae</taxon>
        <taxon>Streptophyta</taxon>
        <taxon>Embryophyta</taxon>
        <taxon>Tracheophyta</taxon>
        <taxon>Spermatophyta</taxon>
        <taxon>Magnoliopsida</taxon>
        <taxon>eudicotyledons</taxon>
        <taxon>Gunneridae</taxon>
        <taxon>Pentapetalae</taxon>
        <taxon>asterids</taxon>
        <taxon>lamiids</taxon>
        <taxon>Solanales</taxon>
        <taxon>Convolvulaceae</taxon>
        <taxon>Cuscuteae</taxon>
        <taxon>Cuscuta</taxon>
        <taxon>Cuscuta subgen. Grammica</taxon>
        <taxon>Cuscuta sect. Cleistogrammica</taxon>
    </lineage>
</organism>
<accession>A0A484NTC9</accession>
<gene>
    <name evidence="2" type="ORF">CCAM_LOCUS45253</name>
</gene>
<feature type="domain" description="Transposase-associated" evidence="1">
    <location>
        <begin position="11"/>
        <end position="74"/>
    </location>
</feature>
<dbReference type="AlphaFoldDB" id="A0A484NTC9"/>
<proteinExistence type="predicted"/>
<sequence length="94" mass="11315">MDGKTFDGNGWINPEFLYGVEEFIKVAFADNQDMVKCPCKKCRLRFVWASTKIDKHLRKNGFMEDYETWYCHGERRIKVKSSVSKKNWRRKMQQ</sequence>
<evidence type="ECO:0000259" key="1">
    <source>
        <dbReference type="Pfam" id="PF13963"/>
    </source>
</evidence>
<dbReference type="EMBL" id="OOIL02006885">
    <property type="protein sequence ID" value="VFR03478.1"/>
    <property type="molecule type" value="Genomic_DNA"/>
</dbReference>
<dbReference type="Proteomes" id="UP000595140">
    <property type="component" value="Unassembled WGS sequence"/>
</dbReference>
<dbReference type="Pfam" id="PF13963">
    <property type="entry name" value="Transpos_assoc"/>
    <property type="match status" value="1"/>
</dbReference>